<dbReference type="InterPro" id="IPR002036">
    <property type="entry name" value="YbeY"/>
</dbReference>
<comment type="cofactor">
    <cofactor evidence="1">
        <name>Zn(2+)</name>
        <dbReference type="ChEBI" id="CHEBI:29105"/>
    </cofactor>
</comment>
<evidence type="ECO:0000256" key="3">
    <source>
        <dbReference type="ARBA" id="ARBA00022722"/>
    </source>
</evidence>
<dbReference type="OrthoDB" id="27226at2759"/>
<dbReference type="InterPro" id="IPR023091">
    <property type="entry name" value="MetalPrtase_cat_dom_sf_prd"/>
</dbReference>
<dbReference type="Gene3D" id="3.40.390.30">
    <property type="entry name" value="Metalloproteases ('zincins'), catalytic domain"/>
    <property type="match status" value="1"/>
</dbReference>
<dbReference type="PANTHER" id="PTHR46986">
    <property type="entry name" value="ENDORIBONUCLEASE YBEY, CHLOROPLASTIC"/>
    <property type="match status" value="1"/>
</dbReference>
<proteinExistence type="inferred from homology"/>
<reference evidence="8" key="1">
    <citation type="submission" date="2020-11" db="EMBL/GenBank/DDBJ databases">
        <authorList>
            <person name="Tran Van P."/>
        </authorList>
    </citation>
    <scope>NUCLEOTIDE SEQUENCE</scope>
</reference>
<dbReference type="EMBL" id="OB747498">
    <property type="protein sequence ID" value="CAD7239914.1"/>
    <property type="molecule type" value="Genomic_DNA"/>
</dbReference>
<dbReference type="Pfam" id="PF02130">
    <property type="entry name" value="YbeY"/>
    <property type="match status" value="1"/>
</dbReference>
<keyword evidence="5" id="KW-0255">Endonuclease</keyword>
<keyword evidence="3" id="KW-0540">Nuclease</keyword>
<dbReference type="SUPFAM" id="SSF55486">
    <property type="entry name" value="Metalloproteases ('zincins'), catalytic domain"/>
    <property type="match status" value="1"/>
</dbReference>
<evidence type="ECO:0000313" key="8">
    <source>
        <dbReference type="EMBL" id="CAD7239914.1"/>
    </source>
</evidence>
<keyword evidence="4" id="KW-0479">Metal-binding</keyword>
<evidence type="ECO:0000256" key="2">
    <source>
        <dbReference type="ARBA" id="ARBA00010875"/>
    </source>
</evidence>
<evidence type="ECO:0000256" key="4">
    <source>
        <dbReference type="ARBA" id="ARBA00022723"/>
    </source>
</evidence>
<name>A0A7R8WXT5_9CRUS</name>
<gene>
    <name evidence="8" type="ORF">CTOB1V02_LOCUS17729</name>
</gene>
<feature type="non-terminal residue" evidence="8">
    <location>
        <position position="104"/>
    </location>
</feature>
<dbReference type="AlphaFoldDB" id="A0A7R8WXT5"/>
<accession>A0A7R8WXT5</accession>
<evidence type="ECO:0000256" key="1">
    <source>
        <dbReference type="ARBA" id="ARBA00001947"/>
    </source>
</evidence>
<evidence type="ECO:0000256" key="7">
    <source>
        <dbReference type="ARBA" id="ARBA00022833"/>
    </source>
</evidence>
<protein>
    <submittedName>
        <fullName evidence="8">Uncharacterized protein</fullName>
    </submittedName>
</protein>
<keyword evidence="6" id="KW-0378">Hydrolase</keyword>
<evidence type="ECO:0000256" key="6">
    <source>
        <dbReference type="ARBA" id="ARBA00022801"/>
    </source>
</evidence>
<dbReference type="GO" id="GO:0004222">
    <property type="term" value="F:metalloendopeptidase activity"/>
    <property type="evidence" value="ECO:0007669"/>
    <property type="project" value="InterPro"/>
</dbReference>
<dbReference type="GO" id="GO:0046872">
    <property type="term" value="F:metal ion binding"/>
    <property type="evidence" value="ECO:0007669"/>
    <property type="project" value="UniProtKB-KW"/>
</dbReference>
<evidence type="ECO:0000256" key="5">
    <source>
        <dbReference type="ARBA" id="ARBA00022759"/>
    </source>
</evidence>
<dbReference type="GO" id="GO:0006364">
    <property type="term" value="P:rRNA processing"/>
    <property type="evidence" value="ECO:0007669"/>
    <property type="project" value="InterPro"/>
</dbReference>
<organism evidence="8">
    <name type="scientific">Cyprideis torosa</name>
    <dbReference type="NCBI Taxonomy" id="163714"/>
    <lineage>
        <taxon>Eukaryota</taxon>
        <taxon>Metazoa</taxon>
        <taxon>Ecdysozoa</taxon>
        <taxon>Arthropoda</taxon>
        <taxon>Crustacea</taxon>
        <taxon>Oligostraca</taxon>
        <taxon>Ostracoda</taxon>
        <taxon>Podocopa</taxon>
        <taxon>Podocopida</taxon>
        <taxon>Cytherocopina</taxon>
        <taxon>Cytheroidea</taxon>
        <taxon>Cytherideidae</taxon>
        <taxon>Cyprideis</taxon>
    </lineage>
</organism>
<comment type="similarity">
    <text evidence="2">Belongs to the endoribonuclease YbeY family.</text>
</comment>
<dbReference type="PANTHER" id="PTHR46986:SF1">
    <property type="entry name" value="ENDORIBONUCLEASE YBEY, CHLOROPLASTIC"/>
    <property type="match status" value="1"/>
</dbReference>
<dbReference type="NCBIfam" id="TIGR00043">
    <property type="entry name" value="rRNA maturation RNase YbeY"/>
    <property type="match status" value="1"/>
</dbReference>
<dbReference type="GO" id="GO:0004519">
    <property type="term" value="F:endonuclease activity"/>
    <property type="evidence" value="ECO:0007669"/>
    <property type="project" value="UniProtKB-KW"/>
</dbReference>
<sequence>VISKQAGVPEEALFQQWLDQCFMAEPDMSVVVRVVDEDESQSLNADYRGKDKPTNVLSFPFEVPEGIQVDHLGDLVICAAVVQREALEQNKEPQDHWAHMLIHG</sequence>
<feature type="non-terminal residue" evidence="8">
    <location>
        <position position="1"/>
    </location>
</feature>
<keyword evidence="7" id="KW-0862">Zinc</keyword>